<keyword evidence="1" id="KW-1133">Transmembrane helix</keyword>
<protein>
    <submittedName>
        <fullName evidence="2">Uncharacterized protein</fullName>
    </submittedName>
</protein>
<accession>A0A8R1E5L9</accession>
<keyword evidence="1" id="KW-0812">Transmembrane</keyword>
<organism evidence="2 3">
    <name type="scientific">Caenorhabditis japonica</name>
    <dbReference type="NCBI Taxonomy" id="281687"/>
    <lineage>
        <taxon>Eukaryota</taxon>
        <taxon>Metazoa</taxon>
        <taxon>Ecdysozoa</taxon>
        <taxon>Nematoda</taxon>
        <taxon>Chromadorea</taxon>
        <taxon>Rhabditida</taxon>
        <taxon>Rhabditina</taxon>
        <taxon>Rhabditomorpha</taxon>
        <taxon>Rhabditoidea</taxon>
        <taxon>Rhabditidae</taxon>
        <taxon>Peloderinae</taxon>
        <taxon>Caenorhabditis</taxon>
    </lineage>
</organism>
<proteinExistence type="predicted"/>
<evidence type="ECO:0000256" key="1">
    <source>
        <dbReference type="SAM" id="Phobius"/>
    </source>
</evidence>
<reference evidence="2" key="2">
    <citation type="submission" date="2022-06" db="UniProtKB">
        <authorList>
            <consortium name="EnsemblMetazoa"/>
        </authorList>
    </citation>
    <scope>IDENTIFICATION</scope>
    <source>
        <strain evidence="2">DF5081</strain>
    </source>
</reference>
<sequence>MHPSLPISGLLVWFSIVIGIFGVVGVVCCLYILIIEPCTMRRRSAHISLIVARFNQYEDTMALLSRCHDGKNFKM</sequence>
<dbReference type="AlphaFoldDB" id="A0A8R1E5L9"/>
<reference evidence="3" key="1">
    <citation type="submission" date="2010-08" db="EMBL/GenBank/DDBJ databases">
        <authorList>
            <consortium name="Caenorhabditis japonica Sequencing Consortium"/>
            <person name="Wilson R.K."/>
        </authorList>
    </citation>
    <scope>NUCLEOTIDE SEQUENCE [LARGE SCALE GENOMIC DNA]</scope>
    <source>
        <strain evidence="3">DF5081</strain>
    </source>
</reference>
<dbReference type="Proteomes" id="UP000005237">
    <property type="component" value="Unassembled WGS sequence"/>
</dbReference>
<evidence type="ECO:0000313" key="3">
    <source>
        <dbReference type="Proteomes" id="UP000005237"/>
    </source>
</evidence>
<keyword evidence="1" id="KW-0472">Membrane</keyword>
<evidence type="ECO:0000313" key="2">
    <source>
        <dbReference type="EnsemblMetazoa" id="CJA19440.1"/>
    </source>
</evidence>
<keyword evidence="3" id="KW-1185">Reference proteome</keyword>
<dbReference type="EnsemblMetazoa" id="CJA19440.1">
    <property type="protein sequence ID" value="CJA19440.1"/>
    <property type="gene ID" value="WBGene00138644"/>
</dbReference>
<feature type="transmembrane region" description="Helical" evidence="1">
    <location>
        <begin position="12"/>
        <end position="34"/>
    </location>
</feature>
<name>A0A8R1E5L9_CAEJA</name>